<gene>
    <name evidence="1" type="ORF">LCGC14_0691400</name>
</gene>
<dbReference type="AlphaFoldDB" id="A0A0F9R5P1"/>
<reference evidence="1" key="1">
    <citation type="journal article" date="2015" name="Nature">
        <title>Complex archaea that bridge the gap between prokaryotes and eukaryotes.</title>
        <authorList>
            <person name="Spang A."/>
            <person name="Saw J.H."/>
            <person name="Jorgensen S.L."/>
            <person name="Zaremba-Niedzwiedzka K."/>
            <person name="Martijn J."/>
            <person name="Lind A.E."/>
            <person name="van Eijk R."/>
            <person name="Schleper C."/>
            <person name="Guy L."/>
            <person name="Ettema T.J."/>
        </authorList>
    </citation>
    <scope>NUCLEOTIDE SEQUENCE</scope>
</reference>
<proteinExistence type="predicted"/>
<sequence length="80" mass="8812">MSDNAKQQARKDAASAIRILCAVAGDLAAATQVLAKTETKNESKQALFSNLIAADKKKRLLLFREIRQKLAYQGVYIKFG</sequence>
<dbReference type="EMBL" id="LAZR01001441">
    <property type="protein sequence ID" value="KKN44602.1"/>
    <property type="molecule type" value="Genomic_DNA"/>
</dbReference>
<name>A0A0F9R5P1_9ZZZZ</name>
<evidence type="ECO:0000313" key="1">
    <source>
        <dbReference type="EMBL" id="KKN44602.1"/>
    </source>
</evidence>
<comment type="caution">
    <text evidence="1">The sequence shown here is derived from an EMBL/GenBank/DDBJ whole genome shotgun (WGS) entry which is preliminary data.</text>
</comment>
<accession>A0A0F9R5P1</accession>
<organism evidence="1">
    <name type="scientific">marine sediment metagenome</name>
    <dbReference type="NCBI Taxonomy" id="412755"/>
    <lineage>
        <taxon>unclassified sequences</taxon>
        <taxon>metagenomes</taxon>
        <taxon>ecological metagenomes</taxon>
    </lineage>
</organism>
<protein>
    <submittedName>
        <fullName evidence="1">Uncharacterized protein</fullName>
    </submittedName>
</protein>